<evidence type="ECO:0000256" key="1">
    <source>
        <dbReference type="ARBA" id="ARBA00001968"/>
    </source>
</evidence>
<dbReference type="InterPro" id="IPR027806">
    <property type="entry name" value="HARBI1_dom"/>
</dbReference>
<organism evidence="4 5">
    <name type="scientific">Rhamnusium bicolor</name>
    <dbReference type="NCBI Taxonomy" id="1586634"/>
    <lineage>
        <taxon>Eukaryota</taxon>
        <taxon>Metazoa</taxon>
        <taxon>Ecdysozoa</taxon>
        <taxon>Arthropoda</taxon>
        <taxon>Hexapoda</taxon>
        <taxon>Insecta</taxon>
        <taxon>Pterygota</taxon>
        <taxon>Neoptera</taxon>
        <taxon>Endopterygota</taxon>
        <taxon>Coleoptera</taxon>
        <taxon>Polyphaga</taxon>
        <taxon>Cucujiformia</taxon>
        <taxon>Chrysomeloidea</taxon>
        <taxon>Cerambycidae</taxon>
        <taxon>Lepturinae</taxon>
        <taxon>Rhagiini</taxon>
        <taxon>Rhamnusium</taxon>
    </lineage>
</organism>
<evidence type="ECO:0000259" key="3">
    <source>
        <dbReference type="Pfam" id="PF13359"/>
    </source>
</evidence>
<accession>A0AAV8WLS4</accession>
<dbReference type="GO" id="GO:0046872">
    <property type="term" value="F:metal ion binding"/>
    <property type="evidence" value="ECO:0007669"/>
    <property type="project" value="UniProtKB-KW"/>
</dbReference>
<dbReference type="AlphaFoldDB" id="A0AAV8WLS4"/>
<name>A0AAV8WLS4_9CUCU</name>
<dbReference type="Proteomes" id="UP001162156">
    <property type="component" value="Unassembled WGS sequence"/>
</dbReference>
<feature type="domain" description="DDE Tnp4" evidence="3">
    <location>
        <begin position="6"/>
        <end position="140"/>
    </location>
</feature>
<comment type="cofactor">
    <cofactor evidence="1">
        <name>a divalent metal cation</name>
        <dbReference type="ChEBI" id="CHEBI:60240"/>
    </cofactor>
</comment>
<dbReference type="Pfam" id="PF13359">
    <property type="entry name" value="DDE_Tnp_4"/>
    <property type="match status" value="1"/>
</dbReference>
<keyword evidence="5" id="KW-1185">Reference proteome</keyword>
<protein>
    <recommendedName>
        <fullName evidence="3">DDE Tnp4 domain-containing protein</fullName>
    </recommendedName>
</protein>
<evidence type="ECO:0000313" key="4">
    <source>
        <dbReference type="EMBL" id="KAJ8927684.1"/>
    </source>
</evidence>
<keyword evidence="2" id="KW-0479">Metal-binding</keyword>
<sequence length="143" mass="15933">MEVKTKLQAPPNSGSSYNYKGSHSISLLGIADAHSRFIIVDIGAQGRLSDSGTFKKSTIGRGFENGSFNLLPPVRIPEMNTELPYVLVGDEAFALSNYMMRPHPRSGGLDRRKKVFNYRLSHARRMVESAFGILATRWYIGKI</sequence>
<evidence type="ECO:0000313" key="5">
    <source>
        <dbReference type="Proteomes" id="UP001162156"/>
    </source>
</evidence>
<dbReference type="EMBL" id="JANEYF010005564">
    <property type="protein sequence ID" value="KAJ8927684.1"/>
    <property type="molecule type" value="Genomic_DNA"/>
</dbReference>
<comment type="caution">
    <text evidence="4">The sequence shown here is derived from an EMBL/GenBank/DDBJ whole genome shotgun (WGS) entry which is preliminary data.</text>
</comment>
<proteinExistence type="predicted"/>
<gene>
    <name evidence="4" type="ORF">NQ314_019842</name>
</gene>
<reference evidence="4" key="1">
    <citation type="journal article" date="2023" name="Insect Mol. Biol.">
        <title>Genome sequencing provides insights into the evolution of gene families encoding plant cell wall-degrading enzymes in longhorned beetles.</title>
        <authorList>
            <person name="Shin N.R."/>
            <person name="Okamura Y."/>
            <person name="Kirsch R."/>
            <person name="Pauchet Y."/>
        </authorList>
    </citation>
    <scope>NUCLEOTIDE SEQUENCE</scope>
    <source>
        <strain evidence="4">RBIC_L_NR</strain>
    </source>
</reference>
<evidence type="ECO:0000256" key="2">
    <source>
        <dbReference type="ARBA" id="ARBA00022723"/>
    </source>
</evidence>